<evidence type="ECO:0000256" key="5">
    <source>
        <dbReference type="ARBA" id="ARBA00022729"/>
    </source>
</evidence>
<feature type="domain" description="Peptidase S8/S53" evidence="11">
    <location>
        <begin position="870"/>
        <end position="1313"/>
    </location>
</feature>
<dbReference type="Gene3D" id="3.50.30.30">
    <property type="match status" value="2"/>
</dbReference>
<feature type="domain" description="Inhibitor I9" evidence="12">
    <location>
        <begin position="9"/>
        <end position="74"/>
    </location>
</feature>
<evidence type="ECO:0000259" key="13">
    <source>
        <dbReference type="Pfam" id="PF17766"/>
    </source>
</evidence>
<feature type="domain" description="Subtilisin-like protease fibronectin type-III" evidence="13">
    <location>
        <begin position="595"/>
        <end position="692"/>
    </location>
</feature>
<evidence type="ECO:0000256" key="3">
    <source>
        <dbReference type="ARBA" id="ARBA00022525"/>
    </source>
</evidence>
<evidence type="ECO:0008006" key="16">
    <source>
        <dbReference type="Google" id="ProtNLM"/>
    </source>
</evidence>
<evidence type="ECO:0000256" key="8">
    <source>
        <dbReference type="PIRSR" id="PIRSR615500-1"/>
    </source>
</evidence>
<dbReference type="CDD" id="cd04852">
    <property type="entry name" value="Peptidases_S8_3"/>
    <property type="match status" value="2"/>
</dbReference>
<evidence type="ECO:0000256" key="2">
    <source>
        <dbReference type="ARBA" id="ARBA00011073"/>
    </source>
</evidence>
<evidence type="ECO:0000313" key="14">
    <source>
        <dbReference type="EMBL" id="KAF4378599.1"/>
    </source>
</evidence>
<dbReference type="InterPro" id="IPR045051">
    <property type="entry name" value="SBT"/>
</dbReference>
<feature type="domain" description="Peptidase S8/S53" evidence="11">
    <location>
        <begin position="97"/>
        <end position="537"/>
    </location>
</feature>
<dbReference type="InterPro" id="IPR000209">
    <property type="entry name" value="Peptidase_S8/S53_dom"/>
</dbReference>
<dbReference type="Pfam" id="PF00082">
    <property type="entry name" value="Peptidase_S8"/>
    <property type="match status" value="2"/>
</dbReference>
<evidence type="ECO:0000256" key="4">
    <source>
        <dbReference type="ARBA" id="ARBA00022670"/>
    </source>
</evidence>
<keyword evidence="4 9" id="KW-0645">Protease</keyword>
<evidence type="ECO:0000259" key="12">
    <source>
        <dbReference type="Pfam" id="PF05922"/>
    </source>
</evidence>
<dbReference type="Gene3D" id="2.60.40.2310">
    <property type="match status" value="2"/>
</dbReference>
<feature type="active site" description="Charge relay system" evidence="9">
    <location>
        <position position="937"/>
    </location>
</feature>
<dbReference type="InterPro" id="IPR015500">
    <property type="entry name" value="Peptidase_S8_subtilisin-rel"/>
</dbReference>
<evidence type="ECO:0000256" key="6">
    <source>
        <dbReference type="ARBA" id="ARBA00022801"/>
    </source>
</evidence>
<feature type="active site" description="Charge relay system" evidence="9">
    <location>
        <position position="1262"/>
    </location>
</feature>
<dbReference type="Pfam" id="PF05922">
    <property type="entry name" value="Inhibitor_I9"/>
    <property type="match status" value="2"/>
</dbReference>
<keyword evidence="5" id="KW-0732">Signal</keyword>
<dbReference type="InterPro" id="IPR034197">
    <property type="entry name" value="Peptidases_S8_3"/>
</dbReference>
<dbReference type="InterPro" id="IPR037045">
    <property type="entry name" value="S8pro/Inhibitor_I9_sf"/>
</dbReference>
<sequence>MGAIQDNLYSSPTSHHISMLQSVLEGSTSVENSLVRSYKRSFNGFAAKLTEKERMNLASRKDIVSIFPNKILHTQTTRSWDFMGLHETTSRIPTVESDTIVGVIDTGIWPESESFSDEGFGPPPKKWKGACQGGKNFTCNNKIIGARYYPSVTEDESARDTEGHGSHTASTAAGNNVKNVSFYGLKEGIARGGVPSARIAAYKVCSPTGCYSEAMLAAFDDAIADGVDIITISMSSPMLETLELDPISIGAFHAMKKGILTTNSAGNSGPFLQTLTSVAPWLMTVAASTTDQQIIDKIVLGNGTTIIGSAVNTFRLNGTNFPLVHGKDASRNCSNLMAGLCNNGCLDNNLVKGKIVLCDSIKGIGEAYKAGALGCIVYNDALNGASSVVPFPASTLTHGDYTSILSYISSTKDPRAMILKSEVTRDSSAPTVASFSSRGPNVIIPDILKPDISAPGVNILAAYSLETPPSTFFNDKRRVKYTVESGTSMSCPHVAGAAAYVKTFHPDWSSSAIKSSLMTTASVMHNTRNPFGEFGYGSGHVNPVQAINPGLVYEALKDDYIKFLCNIGFDENKVRLISGDNSSCTNGSEKGSPKDLNYPSMIARVPVNKPFKIKFQRRVKNVGEANSIYKAKISSTSLIGIKVVPEILSFKSLNEEKSFSVIVEGGGLTNKSMVSASLVWSDNTHTVRSPIVHPQATILRSKVITDSSAPYVASFSFRGPNLITPDILKEFDYGSVHVNPTQAIYLGLLPEASSGDYIDFICSIGIRTILIYIVYMGALKDKFYSPASHHLSILQSVVEGSSVANSLVRSYKRSFNGFAAKLTEQERLKLASSKEVVSIFPSKIYQTQTTRSWDFLGLSETVTRKPAIESDTVVGVIDSGIWPESESFNDEGFGPPPKKWKGACAGGQNFTCNNKIIGARYYPSITSDVSARDTEGHGSHTASTAAGNNVKGASFYGLAKGTARGGVPSSRISAYKVCNPLKCHSAAILAAFDDAIADGVDIITISINPYSLEIFEDDSIAIGAFHAMEKGILTLNCAGNSGPSLGTMLSSAPWLMTVAASSIDREIIDKVFVGNGMANIIGSSINSFSLNKTMLPLVHGKNASSQCSVSMAGRCDEGCLDSGLVKGKVVLCDSLFGIKEAYKAGASGCIANNDRVVGVSSVVPFPASALNQADYALVLSYLNSTNNPQATISRSEAIKDSSAPTVASFSSRGPNLITPDILKPDIIAPGLNILAAYPPINSPSISPADKRRVSYNFMSGTSMACPHVAGAAAYVKTFHPDWSPSAIKSSLMTTALLMNNTGNSNGEFAYGSGHVNPIQALNPGLVYDSSVGDYVQFLCSIGYDEEKVRLISGDNSSCPQDLGKSSPKDLNYPSMTSEVPTGKPFSITFHRRIKNVGQANSTYKAKILSRSLISIKVVPDVLSFKSLNEEKSFDVIVNGGSLSNNSMVSASLVWSDDGTHNVRKATLIHNAAPHLDFPMLMSSVFPDKEGTDQYHREPVVDDPINKDEHEGHEDDTIGDHNKNHNQKYEEEYYKQDPEVV</sequence>
<dbReference type="GO" id="GO:0005576">
    <property type="term" value="C:extracellular region"/>
    <property type="evidence" value="ECO:0007669"/>
    <property type="project" value="UniProtKB-SubCell"/>
</dbReference>
<evidence type="ECO:0000259" key="11">
    <source>
        <dbReference type="Pfam" id="PF00082"/>
    </source>
</evidence>
<gene>
    <name evidence="14" type="ORF">G4B88_023139</name>
</gene>
<feature type="active site" description="Charge relay system" evidence="8 9">
    <location>
        <position position="488"/>
    </location>
</feature>
<feature type="active site" description="Charge relay system" evidence="8 9">
    <location>
        <position position="105"/>
    </location>
</feature>
<keyword evidence="7 9" id="KW-0720">Serine protease</keyword>
<name>A0A7J6G924_CANSA</name>
<dbReference type="GO" id="GO:0004252">
    <property type="term" value="F:serine-type endopeptidase activity"/>
    <property type="evidence" value="ECO:0007669"/>
    <property type="project" value="UniProtKB-UniRule"/>
</dbReference>
<dbReference type="InterPro" id="IPR036852">
    <property type="entry name" value="Peptidase_S8/S53_dom_sf"/>
</dbReference>
<feature type="domain" description="Inhibitor I9" evidence="12">
    <location>
        <begin position="772"/>
        <end position="848"/>
    </location>
</feature>
<comment type="subcellular location">
    <subcellularLocation>
        <location evidence="1">Secreted</location>
    </subcellularLocation>
</comment>
<dbReference type="InterPro" id="IPR041469">
    <property type="entry name" value="Subtilisin-like_FN3"/>
</dbReference>
<dbReference type="InterPro" id="IPR023828">
    <property type="entry name" value="Peptidase_S8_Ser-AS"/>
</dbReference>
<dbReference type="Gene3D" id="3.40.50.200">
    <property type="entry name" value="Peptidase S8/S53 domain"/>
    <property type="match status" value="2"/>
</dbReference>
<dbReference type="PROSITE" id="PS00138">
    <property type="entry name" value="SUBTILASE_SER"/>
    <property type="match status" value="2"/>
</dbReference>
<dbReference type="FunFam" id="3.40.50.200:FF:000006">
    <property type="entry name" value="Subtilisin-like protease SBT1.5"/>
    <property type="match status" value="1"/>
</dbReference>
<keyword evidence="6 9" id="KW-0378">Hydrolase</keyword>
<organism evidence="14 15">
    <name type="scientific">Cannabis sativa</name>
    <name type="common">Hemp</name>
    <name type="synonym">Marijuana</name>
    <dbReference type="NCBI Taxonomy" id="3483"/>
    <lineage>
        <taxon>Eukaryota</taxon>
        <taxon>Viridiplantae</taxon>
        <taxon>Streptophyta</taxon>
        <taxon>Embryophyta</taxon>
        <taxon>Tracheophyta</taxon>
        <taxon>Spermatophyta</taxon>
        <taxon>Magnoliopsida</taxon>
        <taxon>eudicotyledons</taxon>
        <taxon>Gunneridae</taxon>
        <taxon>Pentapetalae</taxon>
        <taxon>rosids</taxon>
        <taxon>fabids</taxon>
        <taxon>Rosales</taxon>
        <taxon>Cannabaceae</taxon>
        <taxon>Cannabis</taxon>
    </lineage>
</organism>
<feature type="active site" description="Charge relay system" evidence="8 9">
    <location>
        <position position="164"/>
    </location>
</feature>
<dbReference type="Gene3D" id="3.30.70.80">
    <property type="entry name" value="Peptidase S8 propeptide/proteinase inhibitor I9"/>
    <property type="match status" value="2"/>
</dbReference>
<dbReference type="EMBL" id="JAATIQ010000135">
    <property type="protein sequence ID" value="KAF4378599.1"/>
    <property type="molecule type" value="Genomic_DNA"/>
</dbReference>
<evidence type="ECO:0000256" key="10">
    <source>
        <dbReference type="SAM" id="MobiDB-lite"/>
    </source>
</evidence>
<accession>A0A7J6G924</accession>
<comment type="caution">
    <text evidence="14">The sequence shown here is derived from an EMBL/GenBank/DDBJ whole genome shotgun (WGS) entry which is preliminary data.</text>
</comment>
<protein>
    <recommendedName>
        <fullName evidence="16">Cucumisin</fullName>
    </recommendedName>
</protein>
<feature type="region of interest" description="Disordered" evidence="10">
    <location>
        <begin position="1488"/>
        <end position="1540"/>
    </location>
</feature>
<evidence type="ECO:0000256" key="1">
    <source>
        <dbReference type="ARBA" id="ARBA00004613"/>
    </source>
</evidence>
<evidence type="ECO:0000313" key="15">
    <source>
        <dbReference type="Proteomes" id="UP000583929"/>
    </source>
</evidence>
<dbReference type="InterPro" id="IPR010259">
    <property type="entry name" value="S8pro/Inhibitor_I9"/>
</dbReference>
<proteinExistence type="inferred from homology"/>
<dbReference type="GO" id="GO:0009609">
    <property type="term" value="P:response to symbiotic bacterium"/>
    <property type="evidence" value="ECO:0007669"/>
    <property type="project" value="UniProtKB-ARBA"/>
</dbReference>
<keyword evidence="3" id="KW-0964">Secreted</keyword>
<reference evidence="14 15" key="1">
    <citation type="journal article" date="2020" name="bioRxiv">
        <title>Sequence and annotation of 42 cannabis genomes reveals extensive copy number variation in cannabinoid synthesis and pathogen resistance genes.</title>
        <authorList>
            <person name="Mckernan K.J."/>
            <person name="Helbert Y."/>
            <person name="Kane L.T."/>
            <person name="Ebling H."/>
            <person name="Zhang L."/>
            <person name="Liu B."/>
            <person name="Eaton Z."/>
            <person name="Mclaughlin S."/>
            <person name="Kingan S."/>
            <person name="Baybayan P."/>
            <person name="Concepcion G."/>
            <person name="Jordan M."/>
            <person name="Riva A."/>
            <person name="Barbazuk W."/>
            <person name="Harkins T."/>
        </authorList>
    </citation>
    <scope>NUCLEOTIDE SEQUENCE [LARGE SCALE GENOMIC DNA]</scope>
    <source>
        <strain evidence="15">cv. Jamaican Lion 4</strain>
        <tissue evidence="14">Leaf</tissue>
    </source>
</reference>
<keyword evidence="15" id="KW-1185">Reference proteome</keyword>
<dbReference type="PROSITE" id="PS51892">
    <property type="entry name" value="SUBTILASE"/>
    <property type="match status" value="2"/>
</dbReference>
<feature type="active site" description="Charge relay system" evidence="9">
    <location>
        <position position="878"/>
    </location>
</feature>
<evidence type="ECO:0000256" key="9">
    <source>
        <dbReference type="PROSITE-ProRule" id="PRU01240"/>
    </source>
</evidence>
<dbReference type="Pfam" id="PF17766">
    <property type="entry name" value="fn3_6"/>
    <property type="match status" value="2"/>
</dbReference>
<dbReference type="Proteomes" id="UP000583929">
    <property type="component" value="Unassembled WGS sequence"/>
</dbReference>
<feature type="domain" description="Subtilisin-like protease fibronectin type-III" evidence="13">
    <location>
        <begin position="1369"/>
        <end position="1464"/>
    </location>
</feature>
<dbReference type="SUPFAM" id="SSF52743">
    <property type="entry name" value="Subtilisin-like"/>
    <property type="match status" value="2"/>
</dbReference>
<comment type="similarity">
    <text evidence="2 9">Belongs to the peptidase S8 family.</text>
</comment>
<dbReference type="GO" id="GO:0006508">
    <property type="term" value="P:proteolysis"/>
    <property type="evidence" value="ECO:0007669"/>
    <property type="project" value="UniProtKB-KW"/>
</dbReference>
<dbReference type="CDD" id="cd02120">
    <property type="entry name" value="PA_subtilisin_like"/>
    <property type="match status" value="2"/>
</dbReference>
<dbReference type="PRINTS" id="PR00723">
    <property type="entry name" value="SUBTILISIN"/>
</dbReference>
<dbReference type="PANTHER" id="PTHR10795">
    <property type="entry name" value="PROPROTEIN CONVERTASE SUBTILISIN/KEXIN"/>
    <property type="match status" value="1"/>
</dbReference>
<evidence type="ECO:0000256" key="7">
    <source>
        <dbReference type="ARBA" id="ARBA00022825"/>
    </source>
</evidence>